<sequence length="580" mass="64398">MDGIIKNINLDVLFPLFEVSGSPNCPTNSYSYYKGDTNQSSRHPNRVPRQDRIMLPGPFAITPLIGSSSASIYNPTNKDSLPSLSVKPPRNTDVVDPAEEKTLFDKTANVADLEDYTMFDAPPEKANAEQVRFHLESDSNKFNWNVWKLLLSGLFDNGVNRFPEPITSAAGDDLLQNLPDNLALTGLTQQCLTPKFSLDIICQGAAKSSNSSSLGPDGLPYEIIQVILDHPEFSTLVSRVYNEALSDGVLSQKRGDPSFLGFLSSVLDTVAILHPIKLLAYADNLPVFLPDPAHLARLHTHLTAYSAAFNARINLHKTQAFSLSGSPLPDCSSTLRGHNITSWHDRTSSLPLRYLSFPMIYSKAQRNSFCSSLLQRIEDRSNFHSSRSLSFWGKATVLTSLILSQLWNGLRRSLCLCASIRRPGSSWVAFFNAVPSLWFFQILFASPSDTLPLRCLQHLVRSPQSPPGFVPCWMSGLPQVSIPSISPRFSLVFPSMKPSGWQDLVSPLNLIVAAINLLRDFYNGVVNLTTRLDLPLSANNIIQGSYLYNPYIFSHFLRGIGSSILISLILQCFYLRLRRC</sequence>
<dbReference type="VEuPathDB" id="FungiDB:PHYBLDRAFT_65579"/>
<gene>
    <name evidence="2" type="ORF">PHYBLDRAFT_65579</name>
</gene>
<keyword evidence="3" id="KW-1185">Reference proteome</keyword>
<dbReference type="OrthoDB" id="2426083at2759"/>
<reference evidence="3" key="1">
    <citation type="submission" date="2015-06" db="EMBL/GenBank/DDBJ databases">
        <title>Expansion of signal transduction pathways in fungi by whole-genome duplication.</title>
        <authorList>
            <consortium name="DOE Joint Genome Institute"/>
            <person name="Corrochano L.M."/>
            <person name="Kuo A."/>
            <person name="Marcet-Houben M."/>
            <person name="Polaino S."/>
            <person name="Salamov A."/>
            <person name="Villalobos J.M."/>
            <person name="Alvarez M.I."/>
            <person name="Avalos J."/>
            <person name="Benito E.P."/>
            <person name="Benoit I."/>
            <person name="Burger G."/>
            <person name="Camino L.P."/>
            <person name="Canovas D."/>
            <person name="Cerda-Olmedo E."/>
            <person name="Cheng J.-F."/>
            <person name="Dominguez A."/>
            <person name="Elias M."/>
            <person name="Eslava A.P."/>
            <person name="Glaser F."/>
            <person name="Grimwood J."/>
            <person name="Gutierrez G."/>
            <person name="Heitman J."/>
            <person name="Henrissat B."/>
            <person name="Iturriaga E.A."/>
            <person name="Lang B.F."/>
            <person name="Lavin J.L."/>
            <person name="Lee S."/>
            <person name="Li W."/>
            <person name="Lindquist E."/>
            <person name="Lopez-Garcia S."/>
            <person name="Luque E.M."/>
            <person name="Marcos A.T."/>
            <person name="Martin J."/>
            <person name="McCluskey K."/>
            <person name="Medina H.R."/>
            <person name="Miralles-Duran A."/>
            <person name="Miyazaki A."/>
            <person name="Munoz-Torres E."/>
            <person name="Oguiza J.A."/>
            <person name="Ohm R."/>
            <person name="Olmedo M."/>
            <person name="Orejas M."/>
            <person name="Ortiz-Castellanos L."/>
            <person name="Pisabarro A.G."/>
            <person name="Rodriguez-Romero J."/>
            <person name="Ruiz-Herrera J."/>
            <person name="Ruiz-Vazquez R."/>
            <person name="Sanz C."/>
            <person name="Schackwitz W."/>
            <person name="Schmutz J."/>
            <person name="Shahriari M."/>
            <person name="Shelest E."/>
            <person name="Silva-Franco F."/>
            <person name="Soanes D."/>
            <person name="Syed K."/>
            <person name="Tagua V.G."/>
            <person name="Talbot N.J."/>
            <person name="Thon M."/>
            <person name="De vries R.P."/>
            <person name="Wiebenga A."/>
            <person name="Yadav J.S."/>
            <person name="Braun E.L."/>
            <person name="Baker S."/>
            <person name="Garre V."/>
            <person name="Horwitz B."/>
            <person name="Torres-Martinez S."/>
            <person name="Idnurm A."/>
            <person name="Herrera-Estrella A."/>
            <person name="Gabaldon T."/>
            <person name="Grigoriev I.V."/>
        </authorList>
    </citation>
    <scope>NUCLEOTIDE SEQUENCE [LARGE SCALE GENOMIC DNA]</scope>
    <source>
        <strain evidence="3">NRRL 1555(-)</strain>
    </source>
</reference>
<dbReference type="AlphaFoldDB" id="A0A167MBL6"/>
<dbReference type="EMBL" id="KV440983">
    <property type="protein sequence ID" value="OAD72377.1"/>
    <property type="molecule type" value="Genomic_DNA"/>
</dbReference>
<keyword evidence="1" id="KW-0812">Transmembrane</keyword>
<proteinExistence type="predicted"/>
<dbReference type="GeneID" id="29002392"/>
<dbReference type="RefSeq" id="XP_018290417.1">
    <property type="nucleotide sequence ID" value="XM_018441486.1"/>
</dbReference>
<evidence type="ECO:0000313" key="2">
    <source>
        <dbReference type="EMBL" id="OAD72377.1"/>
    </source>
</evidence>
<evidence type="ECO:0000313" key="3">
    <source>
        <dbReference type="Proteomes" id="UP000077315"/>
    </source>
</evidence>
<dbReference type="Proteomes" id="UP000077315">
    <property type="component" value="Unassembled WGS sequence"/>
</dbReference>
<keyword evidence="1" id="KW-0472">Membrane</keyword>
<keyword evidence="1" id="KW-1133">Transmembrane helix</keyword>
<evidence type="ECO:0008006" key="4">
    <source>
        <dbReference type="Google" id="ProtNLM"/>
    </source>
</evidence>
<feature type="transmembrane region" description="Helical" evidence="1">
    <location>
        <begin position="556"/>
        <end position="577"/>
    </location>
</feature>
<evidence type="ECO:0000256" key="1">
    <source>
        <dbReference type="SAM" id="Phobius"/>
    </source>
</evidence>
<dbReference type="STRING" id="763407.A0A167MBL6"/>
<dbReference type="InParanoid" id="A0A167MBL6"/>
<name>A0A167MBL6_PHYB8</name>
<organism evidence="2 3">
    <name type="scientific">Phycomyces blakesleeanus (strain ATCC 8743b / DSM 1359 / FGSC 10004 / NBRC 33097 / NRRL 1555)</name>
    <dbReference type="NCBI Taxonomy" id="763407"/>
    <lineage>
        <taxon>Eukaryota</taxon>
        <taxon>Fungi</taxon>
        <taxon>Fungi incertae sedis</taxon>
        <taxon>Mucoromycota</taxon>
        <taxon>Mucoromycotina</taxon>
        <taxon>Mucoromycetes</taxon>
        <taxon>Mucorales</taxon>
        <taxon>Phycomycetaceae</taxon>
        <taxon>Phycomyces</taxon>
    </lineage>
</organism>
<protein>
    <recommendedName>
        <fullName evidence="4">Reverse transcriptase domain-containing protein</fullName>
    </recommendedName>
</protein>
<accession>A0A167MBL6</accession>